<keyword evidence="2" id="KW-1185">Reference proteome</keyword>
<accession>A0A517YVU6</accession>
<name>A0A517YVU6_9BACT</name>
<dbReference type="EMBL" id="CP036425">
    <property type="protein sequence ID" value="QDU34322.1"/>
    <property type="molecule type" value="Genomic_DNA"/>
</dbReference>
<dbReference type="Proteomes" id="UP000317369">
    <property type="component" value="Chromosome"/>
</dbReference>
<evidence type="ECO:0000313" key="1">
    <source>
        <dbReference type="EMBL" id="QDU34322.1"/>
    </source>
</evidence>
<evidence type="ECO:0000313" key="2">
    <source>
        <dbReference type="Proteomes" id="UP000317369"/>
    </source>
</evidence>
<organism evidence="1 2">
    <name type="scientific">Poriferisphaera corsica</name>
    <dbReference type="NCBI Taxonomy" id="2528020"/>
    <lineage>
        <taxon>Bacteria</taxon>
        <taxon>Pseudomonadati</taxon>
        <taxon>Planctomycetota</taxon>
        <taxon>Phycisphaerae</taxon>
        <taxon>Phycisphaerales</taxon>
        <taxon>Phycisphaeraceae</taxon>
        <taxon>Poriferisphaera</taxon>
    </lineage>
</organism>
<dbReference type="KEGG" id="pcor:KS4_23900"/>
<proteinExistence type="predicted"/>
<gene>
    <name evidence="1" type="ORF">KS4_23900</name>
</gene>
<dbReference type="RefSeq" id="WP_145078055.1">
    <property type="nucleotide sequence ID" value="NZ_CP036425.1"/>
</dbReference>
<sequence length="92" mass="10218">MLVFMNAKVLNKLTLDESLLLDVMRRLKSVNLKTTLESLSASSSFNVNKTRKLLISMQTKDVVVQGLEGKRTYSIAPSLIDSDCPLKDEGES</sequence>
<protein>
    <submittedName>
        <fullName evidence="1">Uncharacterized protein</fullName>
    </submittedName>
</protein>
<dbReference type="AlphaFoldDB" id="A0A517YVU6"/>
<reference evidence="1 2" key="1">
    <citation type="submission" date="2019-02" db="EMBL/GenBank/DDBJ databases">
        <title>Deep-cultivation of Planctomycetes and their phenomic and genomic characterization uncovers novel biology.</title>
        <authorList>
            <person name="Wiegand S."/>
            <person name="Jogler M."/>
            <person name="Boedeker C."/>
            <person name="Pinto D."/>
            <person name="Vollmers J."/>
            <person name="Rivas-Marin E."/>
            <person name="Kohn T."/>
            <person name="Peeters S.H."/>
            <person name="Heuer A."/>
            <person name="Rast P."/>
            <person name="Oberbeckmann S."/>
            <person name="Bunk B."/>
            <person name="Jeske O."/>
            <person name="Meyerdierks A."/>
            <person name="Storesund J.E."/>
            <person name="Kallscheuer N."/>
            <person name="Luecker S."/>
            <person name="Lage O.M."/>
            <person name="Pohl T."/>
            <person name="Merkel B.J."/>
            <person name="Hornburger P."/>
            <person name="Mueller R.-W."/>
            <person name="Bruemmer F."/>
            <person name="Labrenz M."/>
            <person name="Spormann A.M."/>
            <person name="Op den Camp H."/>
            <person name="Overmann J."/>
            <person name="Amann R."/>
            <person name="Jetten M.S.M."/>
            <person name="Mascher T."/>
            <person name="Medema M.H."/>
            <person name="Devos D.P."/>
            <person name="Kaster A.-K."/>
            <person name="Ovreas L."/>
            <person name="Rohde M."/>
            <person name="Galperin M.Y."/>
            <person name="Jogler C."/>
        </authorList>
    </citation>
    <scope>NUCLEOTIDE SEQUENCE [LARGE SCALE GENOMIC DNA]</scope>
    <source>
        <strain evidence="1 2">KS4</strain>
    </source>
</reference>